<dbReference type="AlphaFoldDB" id="L8GZP6"/>
<protein>
    <submittedName>
        <fullName evidence="1">Uncharacterized protein</fullName>
    </submittedName>
</protein>
<keyword evidence="2" id="KW-1185">Reference proteome</keyword>
<reference evidence="1 2" key="1">
    <citation type="journal article" date="2013" name="Genome Biol.">
        <title>Genome of Acanthamoeba castellanii highlights extensive lateral gene transfer and early evolution of tyrosine kinase signaling.</title>
        <authorList>
            <person name="Clarke M."/>
            <person name="Lohan A.J."/>
            <person name="Liu B."/>
            <person name="Lagkouvardos I."/>
            <person name="Roy S."/>
            <person name="Zafar N."/>
            <person name="Bertelli C."/>
            <person name="Schilde C."/>
            <person name="Kianianmomeni A."/>
            <person name="Burglin T.R."/>
            <person name="Frech C."/>
            <person name="Turcotte B."/>
            <person name="Kopec K.O."/>
            <person name="Synnott J.M."/>
            <person name="Choo C."/>
            <person name="Paponov I."/>
            <person name="Finkler A."/>
            <person name="Soon Heng Tan C."/>
            <person name="Hutchins A.P."/>
            <person name="Weinmeier T."/>
            <person name="Rattei T."/>
            <person name="Chu J.S."/>
            <person name="Gimenez G."/>
            <person name="Irimia M."/>
            <person name="Rigden D.J."/>
            <person name="Fitzpatrick D.A."/>
            <person name="Lorenzo-Morales J."/>
            <person name="Bateman A."/>
            <person name="Chiu C.H."/>
            <person name="Tang P."/>
            <person name="Hegemann P."/>
            <person name="Fromm H."/>
            <person name="Raoult D."/>
            <person name="Greub G."/>
            <person name="Miranda-Saavedra D."/>
            <person name="Chen N."/>
            <person name="Nash P."/>
            <person name="Ginger M.L."/>
            <person name="Horn M."/>
            <person name="Schaap P."/>
            <person name="Caler L."/>
            <person name="Loftus B."/>
        </authorList>
    </citation>
    <scope>NUCLEOTIDE SEQUENCE [LARGE SCALE GENOMIC DNA]</scope>
    <source>
        <strain evidence="1 2">Neff</strain>
    </source>
</reference>
<dbReference type="RefSeq" id="XP_004339584.1">
    <property type="nucleotide sequence ID" value="XM_004339536.1"/>
</dbReference>
<evidence type="ECO:0000313" key="1">
    <source>
        <dbReference type="EMBL" id="ELR17571.1"/>
    </source>
</evidence>
<gene>
    <name evidence="1" type="ORF">ACA1_063350</name>
</gene>
<dbReference type="KEGG" id="acan:ACA1_063350"/>
<dbReference type="VEuPathDB" id="AmoebaDB:ACA1_063350"/>
<proteinExistence type="predicted"/>
<dbReference type="GeneID" id="14917914"/>
<organism evidence="1 2">
    <name type="scientific">Acanthamoeba castellanii (strain ATCC 30010 / Neff)</name>
    <dbReference type="NCBI Taxonomy" id="1257118"/>
    <lineage>
        <taxon>Eukaryota</taxon>
        <taxon>Amoebozoa</taxon>
        <taxon>Discosea</taxon>
        <taxon>Longamoebia</taxon>
        <taxon>Centramoebida</taxon>
        <taxon>Acanthamoebidae</taxon>
        <taxon>Acanthamoeba</taxon>
    </lineage>
</organism>
<accession>L8GZP6</accession>
<dbReference type="Proteomes" id="UP000011083">
    <property type="component" value="Unassembled WGS sequence"/>
</dbReference>
<evidence type="ECO:0000313" key="2">
    <source>
        <dbReference type="Proteomes" id="UP000011083"/>
    </source>
</evidence>
<sequence length="90" mass="10514">MQILRTEDQCLDFSKKNLLKLVVFVAYKEWTFTLAFETHPSQDFPCGTRGTFMAGGNGDDIEFYDPLSLDWEEHRLAEFQWLQFEPKASS</sequence>
<name>L8GZP6_ACACF</name>
<dbReference type="EMBL" id="KB007974">
    <property type="protein sequence ID" value="ELR17571.1"/>
    <property type="molecule type" value="Genomic_DNA"/>
</dbReference>